<sequence length="232" mass="25925">MNEPNGVNSDADSREIIGGSPPDYIEGVREILSPNSLEAEENARNLREFVKDELELRPMKGRFRLSRLINWGGQGFVYGGSDAKMGGRPIAYKTVRPDGEKNRRAISHLEREAEITASLQHPNIIPVYDYDRNARGIPYFAMRPVAGHSMKQAIHLASQDRRHSFDNDTAPLIRALVAACHAVDYAHSQDILHRDLKPSNIMLGLFGEVVVIDWGLALRTNVADDRSTKEAL</sequence>
<evidence type="ECO:0000256" key="3">
    <source>
        <dbReference type="ARBA" id="ARBA00022777"/>
    </source>
</evidence>
<dbReference type="SUPFAM" id="SSF56112">
    <property type="entry name" value="Protein kinase-like (PK-like)"/>
    <property type="match status" value="1"/>
</dbReference>
<gene>
    <name evidence="7" type="ORF">V5E97_25065</name>
</gene>
<dbReference type="EMBL" id="CP155447">
    <property type="protein sequence ID" value="XBH01607.1"/>
    <property type="molecule type" value="Genomic_DNA"/>
</dbReference>
<evidence type="ECO:0000259" key="6">
    <source>
        <dbReference type="PROSITE" id="PS50011"/>
    </source>
</evidence>
<dbReference type="PANTHER" id="PTHR43289:SF6">
    <property type="entry name" value="SERINE_THREONINE-PROTEIN KINASE NEKL-3"/>
    <property type="match status" value="1"/>
</dbReference>
<keyword evidence="3 7" id="KW-0418">Kinase</keyword>
<dbReference type="PROSITE" id="PS00108">
    <property type="entry name" value="PROTEIN_KINASE_ST"/>
    <property type="match status" value="1"/>
</dbReference>
<reference evidence="7" key="1">
    <citation type="submission" date="2024-05" db="EMBL/GenBank/DDBJ databases">
        <title>Planctomycetes of the genus Singulisphaera possess chitinolytic capabilities.</title>
        <authorList>
            <person name="Ivanova A."/>
        </authorList>
    </citation>
    <scope>NUCLEOTIDE SEQUENCE</scope>
    <source>
        <strain evidence="7">Ch08T</strain>
    </source>
</reference>
<dbReference type="InterPro" id="IPR000719">
    <property type="entry name" value="Prot_kinase_dom"/>
</dbReference>
<feature type="region of interest" description="Disordered" evidence="5">
    <location>
        <begin position="1"/>
        <end position="21"/>
    </location>
</feature>
<evidence type="ECO:0000256" key="1">
    <source>
        <dbReference type="ARBA" id="ARBA00022679"/>
    </source>
</evidence>
<keyword evidence="2" id="KW-0547">Nucleotide-binding</keyword>
<dbReference type="InterPro" id="IPR008271">
    <property type="entry name" value="Ser/Thr_kinase_AS"/>
</dbReference>
<feature type="domain" description="Protein kinase" evidence="6">
    <location>
        <begin position="63"/>
        <end position="232"/>
    </location>
</feature>
<dbReference type="SMART" id="SM00220">
    <property type="entry name" value="S_TKc"/>
    <property type="match status" value="1"/>
</dbReference>
<proteinExistence type="predicted"/>
<evidence type="ECO:0000256" key="4">
    <source>
        <dbReference type="ARBA" id="ARBA00022840"/>
    </source>
</evidence>
<dbReference type="Pfam" id="PF00069">
    <property type="entry name" value="Pkinase"/>
    <property type="match status" value="1"/>
</dbReference>
<dbReference type="PROSITE" id="PS50011">
    <property type="entry name" value="PROTEIN_KINASE_DOM"/>
    <property type="match status" value="1"/>
</dbReference>
<dbReference type="InterPro" id="IPR011009">
    <property type="entry name" value="Kinase-like_dom_sf"/>
</dbReference>
<evidence type="ECO:0000313" key="7">
    <source>
        <dbReference type="EMBL" id="XBH01607.1"/>
    </source>
</evidence>
<keyword evidence="1" id="KW-0808">Transferase</keyword>
<protein>
    <submittedName>
        <fullName evidence="7">Protein kinase</fullName>
    </submittedName>
</protein>
<name>A0AAU7C9F5_9BACT</name>
<dbReference type="RefSeq" id="WP_406694349.1">
    <property type="nucleotide sequence ID" value="NZ_CP155447.1"/>
</dbReference>
<dbReference type="GO" id="GO:0004674">
    <property type="term" value="F:protein serine/threonine kinase activity"/>
    <property type="evidence" value="ECO:0007669"/>
    <property type="project" value="TreeGrafter"/>
</dbReference>
<feature type="compositionally biased region" description="Polar residues" evidence="5">
    <location>
        <begin position="1"/>
        <end position="10"/>
    </location>
</feature>
<dbReference type="Gene3D" id="1.10.510.10">
    <property type="entry name" value="Transferase(Phosphotransferase) domain 1"/>
    <property type="match status" value="1"/>
</dbReference>
<evidence type="ECO:0000256" key="5">
    <source>
        <dbReference type="SAM" id="MobiDB-lite"/>
    </source>
</evidence>
<keyword evidence="4" id="KW-0067">ATP-binding</keyword>
<dbReference type="AlphaFoldDB" id="A0AAU7C9F5"/>
<dbReference type="PANTHER" id="PTHR43289">
    <property type="entry name" value="MITOGEN-ACTIVATED PROTEIN KINASE KINASE KINASE 20-RELATED"/>
    <property type="match status" value="1"/>
</dbReference>
<accession>A0AAU7C9F5</accession>
<organism evidence="7">
    <name type="scientific">Singulisphaera sp. Ch08</name>
    <dbReference type="NCBI Taxonomy" id="3120278"/>
    <lineage>
        <taxon>Bacteria</taxon>
        <taxon>Pseudomonadati</taxon>
        <taxon>Planctomycetota</taxon>
        <taxon>Planctomycetia</taxon>
        <taxon>Isosphaerales</taxon>
        <taxon>Isosphaeraceae</taxon>
        <taxon>Singulisphaera</taxon>
    </lineage>
</organism>
<dbReference type="Gene3D" id="3.30.200.20">
    <property type="entry name" value="Phosphorylase Kinase, domain 1"/>
    <property type="match status" value="1"/>
</dbReference>
<evidence type="ECO:0000256" key="2">
    <source>
        <dbReference type="ARBA" id="ARBA00022741"/>
    </source>
</evidence>
<dbReference type="GO" id="GO:0005524">
    <property type="term" value="F:ATP binding"/>
    <property type="evidence" value="ECO:0007669"/>
    <property type="project" value="UniProtKB-KW"/>
</dbReference>